<proteinExistence type="predicted"/>
<organism evidence="1 2">
    <name type="scientific">Thermofilum adornatum 1505</name>
    <dbReference type="NCBI Taxonomy" id="697581"/>
    <lineage>
        <taxon>Archaea</taxon>
        <taxon>Thermoproteota</taxon>
        <taxon>Thermoprotei</taxon>
        <taxon>Thermofilales</taxon>
        <taxon>Thermofilaceae</taxon>
        <taxon>Thermofilum</taxon>
    </lineage>
</organism>
<dbReference type="Proteomes" id="UP000266720">
    <property type="component" value="Chromosome"/>
</dbReference>
<dbReference type="AlphaFoldDB" id="A0A3G1A5P2"/>
<sequence>MDAVSYPDFAVIMKANTYSSYENDYIETATSGQHVFYFWATTSNLYLQSSS</sequence>
<protein>
    <submittedName>
        <fullName evidence="1">Uncharacterized protein</fullName>
    </submittedName>
</protein>
<reference evidence="2" key="1">
    <citation type="book" date="2010" name="EXTREMOPHILES" publisher="0:0-0">
        <title>Complete genome sequences of ten hyperthermophilic archaea reveal their metabolic capabilities and possible ecological roles.</title>
        <editorList>
            <person name="?"/>
        </editorList>
        <authorList>
            <person name="Ravin N.V."/>
            <person name="Mardanov A.V."/>
            <person name="Bonch-Osmolovskaya E.A."/>
            <person name="Skryabin K.G."/>
        </authorList>
    </citation>
    <scope>NUCLEOTIDE SEQUENCE [LARGE SCALE GENOMIC DNA]</scope>
    <source>
        <strain evidence="2">1505</strain>
    </source>
</reference>
<dbReference type="EMBL" id="CP007493">
    <property type="protein sequence ID" value="AJB41323.1"/>
    <property type="molecule type" value="Genomic_DNA"/>
</dbReference>
<name>A0A3G1A5P2_9CREN</name>
<gene>
    <name evidence="1" type="ORF">TCARB_0247</name>
</gene>
<dbReference type="KEGG" id="tcb:TCARB_0247"/>
<accession>A0A3G1A5P2</accession>
<evidence type="ECO:0000313" key="2">
    <source>
        <dbReference type="Proteomes" id="UP000266720"/>
    </source>
</evidence>
<evidence type="ECO:0000313" key="1">
    <source>
        <dbReference type="EMBL" id="AJB41323.1"/>
    </source>
</evidence>